<comment type="caution">
    <text evidence="4">The sequence shown here is derived from an EMBL/GenBank/DDBJ whole genome shotgun (WGS) entry which is preliminary data.</text>
</comment>
<dbReference type="PRINTS" id="PR01727">
    <property type="entry name" value="DNABINDINGHU"/>
</dbReference>
<dbReference type="PANTHER" id="PTHR33175:SF3">
    <property type="entry name" value="DNA-BINDING PROTEIN HU-BETA"/>
    <property type="match status" value="1"/>
</dbReference>
<sequence>MKRNINKTINQKDLAEIVSKKHSNPNIRKKEVEKILKIAIDEIIEQLGKDFSVKLTSFGTFSVKTRYARGGVNPRNPKERIKIPSVKVAKFKSGKKLKDSLKA</sequence>
<dbReference type="Gene3D" id="4.10.520.10">
    <property type="entry name" value="IHF-like DNA-binding proteins"/>
    <property type="match status" value="1"/>
</dbReference>
<dbReference type="SMART" id="SM00411">
    <property type="entry name" value="BHL"/>
    <property type="match status" value="1"/>
</dbReference>
<protein>
    <recommendedName>
        <fullName evidence="6">Integration host factor subunit alpha</fullName>
    </recommendedName>
</protein>
<dbReference type="EMBL" id="PHAI01000001">
    <property type="protein sequence ID" value="PKM91706.1"/>
    <property type="molecule type" value="Genomic_DNA"/>
</dbReference>
<evidence type="ECO:0000313" key="5">
    <source>
        <dbReference type="Proteomes" id="UP000233517"/>
    </source>
</evidence>
<dbReference type="Pfam" id="PF00216">
    <property type="entry name" value="Bac_DNA_binding"/>
    <property type="match status" value="1"/>
</dbReference>
<dbReference type="InterPro" id="IPR010992">
    <property type="entry name" value="IHF-like_DNA-bd_dom_sf"/>
</dbReference>
<evidence type="ECO:0008006" key="6">
    <source>
        <dbReference type="Google" id="ProtNLM"/>
    </source>
</evidence>
<dbReference type="GO" id="GO:0030261">
    <property type="term" value="P:chromosome condensation"/>
    <property type="evidence" value="ECO:0007669"/>
    <property type="project" value="UniProtKB-KW"/>
</dbReference>
<dbReference type="AlphaFoldDB" id="A0A2N2EAK3"/>
<name>A0A2N2EAK3_9BACT</name>
<dbReference type="GO" id="GO:0030527">
    <property type="term" value="F:structural constituent of chromatin"/>
    <property type="evidence" value="ECO:0007669"/>
    <property type="project" value="InterPro"/>
</dbReference>
<accession>A0A2N2EAK3</accession>
<keyword evidence="2" id="KW-0238">DNA-binding</keyword>
<dbReference type="InterPro" id="IPR000119">
    <property type="entry name" value="Hist_DNA-bd"/>
</dbReference>
<evidence type="ECO:0000256" key="1">
    <source>
        <dbReference type="ARBA" id="ARBA00023067"/>
    </source>
</evidence>
<dbReference type="PROSITE" id="PS00045">
    <property type="entry name" value="HISTONE_LIKE"/>
    <property type="match status" value="1"/>
</dbReference>
<dbReference type="PANTHER" id="PTHR33175">
    <property type="entry name" value="DNA-BINDING PROTEIN HU"/>
    <property type="match status" value="1"/>
</dbReference>
<reference evidence="4 5" key="1">
    <citation type="journal article" date="2017" name="ISME J.">
        <title>Potential for microbial H2 and metal transformations associated with novel bacteria and archaea in deep terrestrial subsurface sediments.</title>
        <authorList>
            <person name="Hernsdorf A.W."/>
            <person name="Amano Y."/>
            <person name="Miyakawa K."/>
            <person name="Ise K."/>
            <person name="Suzuki Y."/>
            <person name="Anantharaman K."/>
            <person name="Probst A."/>
            <person name="Burstein D."/>
            <person name="Thomas B.C."/>
            <person name="Banfield J.F."/>
        </authorList>
    </citation>
    <scope>NUCLEOTIDE SEQUENCE [LARGE SCALE GENOMIC DNA]</scope>
    <source>
        <strain evidence="4">HGW-Falkowbacteria-1</strain>
    </source>
</reference>
<dbReference type="InterPro" id="IPR020816">
    <property type="entry name" value="Histone-like_DNA-bd_CS"/>
</dbReference>
<gene>
    <name evidence="4" type="ORF">CVU82_00670</name>
</gene>
<dbReference type="Proteomes" id="UP000233517">
    <property type="component" value="Unassembled WGS sequence"/>
</dbReference>
<organism evidence="4 5">
    <name type="scientific">Candidatus Falkowbacteria bacterium HGW-Falkowbacteria-1</name>
    <dbReference type="NCBI Taxonomy" id="2013768"/>
    <lineage>
        <taxon>Bacteria</taxon>
        <taxon>Candidatus Falkowiibacteriota</taxon>
    </lineage>
</organism>
<evidence type="ECO:0000313" key="4">
    <source>
        <dbReference type="EMBL" id="PKM91706.1"/>
    </source>
</evidence>
<dbReference type="CDD" id="cd13831">
    <property type="entry name" value="HU"/>
    <property type="match status" value="1"/>
</dbReference>
<evidence type="ECO:0000256" key="3">
    <source>
        <dbReference type="RuleBase" id="RU003939"/>
    </source>
</evidence>
<dbReference type="SUPFAM" id="SSF47729">
    <property type="entry name" value="IHF-like DNA-binding proteins"/>
    <property type="match status" value="1"/>
</dbReference>
<dbReference type="GO" id="GO:0003677">
    <property type="term" value="F:DNA binding"/>
    <property type="evidence" value="ECO:0007669"/>
    <property type="project" value="UniProtKB-KW"/>
</dbReference>
<proteinExistence type="inferred from homology"/>
<evidence type="ECO:0000256" key="2">
    <source>
        <dbReference type="ARBA" id="ARBA00023125"/>
    </source>
</evidence>
<comment type="similarity">
    <text evidence="3">Belongs to the bacterial histone-like protein family.</text>
</comment>
<keyword evidence="1" id="KW-0226">DNA condensation</keyword>
<dbReference type="GO" id="GO:0005829">
    <property type="term" value="C:cytosol"/>
    <property type="evidence" value="ECO:0007669"/>
    <property type="project" value="TreeGrafter"/>
</dbReference>